<dbReference type="InterPro" id="IPR010266">
    <property type="entry name" value="NnrS"/>
</dbReference>
<organism evidence="2">
    <name type="scientific">mine drainage metagenome</name>
    <dbReference type="NCBI Taxonomy" id="410659"/>
    <lineage>
        <taxon>unclassified sequences</taxon>
        <taxon>metagenomes</taxon>
        <taxon>ecological metagenomes</taxon>
    </lineage>
</organism>
<name>T1A388_9ZZZZ</name>
<keyword evidence="1" id="KW-1133">Transmembrane helix</keyword>
<sequence>MALLAGAALTLWRLVRCGGAATRSETLLLVLHVGYGWLVAGVAALGLATLDPVFPLGAAIHALTAGAIGTSILAVMTRVSRGHTGRQLSADGPTTLI</sequence>
<dbReference type="EMBL" id="AUZZ01008798">
    <property type="protein sequence ID" value="EQD36295.1"/>
    <property type="molecule type" value="Genomic_DNA"/>
</dbReference>
<feature type="transmembrane region" description="Helical" evidence="1">
    <location>
        <begin position="27"/>
        <end position="47"/>
    </location>
</feature>
<reference evidence="2" key="2">
    <citation type="journal article" date="2014" name="ISME J.">
        <title>Microbial stratification in low pH oxic and suboxic macroscopic growths along an acid mine drainage.</title>
        <authorList>
            <person name="Mendez-Garcia C."/>
            <person name="Mesa V."/>
            <person name="Sprenger R.R."/>
            <person name="Richter M."/>
            <person name="Diez M.S."/>
            <person name="Solano J."/>
            <person name="Bargiela R."/>
            <person name="Golyshina O.V."/>
            <person name="Manteca A."/>
            <person name="Ramos J.L."/>
            <person name="Gallego J.R."/>
            <person name="Llorente I."/>
            <person name="Martins Dos Santos V.A."/>
            <person name="Jensen O.N."/>
            <person name="Pelaez A.I."/>
            <person name="Sanchez J."/>
            <person name="Ferrer M."/>
        </authorList>
    </citation>
    <scope>NUCLEOTIDE SEQUENCE</scope>
</reference>
<dbReference type="Pfam" id="PF05940">
    <property type="entry name" value="NnrS"/>
    <property type="match status" value="1"/>
</dbReference>
<evidence type="ECO:0000313" key="2">
    <source>
        <dbReference type="EMBL" id="EQD36295.1"/>
    </source>
</evidence>
<comment type="caution">
    <text evidence="2">The sequence shown here is derived from an EMBL/GenBank/DDBJ whole genome shotgun (WGS) entry which is preliminary data.</text>
</comment>
<reference evidence="2" key="1">
    <citation type="submission" date="2013-08" db="EMBL/GenBank/DDBJ databases">
        <authorList>
            <person name="Mendez C."/>
            <person name="Richter M."/>
            <person name="Ferrer M."/>
            <person name="Sanchez J."/>
        </authorList>
    </citation>
    <scope>NUCLEOTIDE SEQUENCE</scope>
</reference>
<accession>T1A388</accession>
<dbReference type="AlphaFoldDB" id="T1A388"/>
<protein>
    <submittedName>
        <fullName evidence="2">NnrS</fullName>
    </submittedName>
</protein>
<feature type="transmembrane region" description="Helical" evidence="1">
    <location>
        <begin position="54"/>
        <end position="76"/>
    </location>
</feature>
<keyword evidence="1" id="KW-0472">Membrane</keyword>
<feature type="non-terminal residue" evidence="2">
    <location>
        <position position="97"/>
    </location>
</feature>
<gene>
    <name evidence="2" type="ORF">B2A_12203</name>
</gene>
<keyword evidence="1" id="KW-0812">Transmembrane</keyword>
<evidence type="ECO:0000256" key="1">
    <source>
        <dbReference type="SAM" id="Phobius"/>
    </source>
</evidence>
<proteinExistence type="predicted"/>